<evidence type="ECO:0000256" key="5">
    <source>
        <dbReference type="PROSITE-ProRule" id="PRU00042"/>
    </source>
</evidence>
<dbReference type="InterPro" id="IPR013087">
    <property type="entry name" value="Znf_C2H2_type"/>
</dbReference>
<keyword evidence="2" id="KW-0677">Repeat</keyword>
<dbReference type="InterPro" id="IPR036236">
    <property type="entry name" value="Znf_C2H2_sf"/>
</dbReference>
<feature type="binding site" evidence="6">
    <location>
        <position position="10"/>
    </location>
    <ligand>
        <name>Zn(2+)</name>
        <dbReference type="ChEBI" id="CHEBI:29105"/>
    </ligand>
</feature>
<dbReference type="EMBL" id="GFDL01012629">
    <property type="protein sequence ID" value="JAV22416.1"/>
    <property type="molecule type" value="Transcribed_RNA"/>
</dbReference>
<feature type="binding site" evidence="6">
    <location>
        <position position="54"/>
    </location>
    <ligand>
        <name>Zn(2+)</name>
        <dbReference type="ChEBI" id="CHEBI:29105"/>
    </ligand>
</feature>
<evidence type="ECO:0000256" key="3">
    <source>
        <dbReference type="ARBA" id="ARBA00022771"/>
    </source>
</evidence>
<feature type="binding site" evidence="6">
    <location>
        <position position="51"/>
    </location>
    <ligand>
        <name>Zn(2+)</name>
        <dbReference type="ChEBI" id="CHEBI:29105"/>
    </ligand>
</feature>
<dbReference type="PROSITE" id="PS50157">
    <property type="entry name" value="ZINC_FINGER_C2H2_2"/>
    <property type="match status" value="5"/>
</dbReference>
<dbReference type="FunFam" id="3.30.160.60:FF:000264">
    <property type="entry name" value="Zinc finger protein 236"/>
    <property type="match status" value="1"/>
</dbReference>
<feature type="domain" description="ZAD" evidence="9">
    <location>
        <begin position="8"/>
        <end position="78"/>
    </location>
</feature>
<reference evidence="10" key="1">
    <citation type="submission" date="2017-01" db="EMBL/GenBank/DDBJ databases">
        <title>A deep insight into the sialotranscriptome of adult male and female Cluex tarsalis mosquitoes.</title>
        <authorList>
            <person name="Ribeiro J.M."/>
            <person name="Moreira F."/>
            <person name="Bernard K.A."/>
            <person name="Calvo E."/>
        </authorList>
    </citation>
    <scope>NUCLEOTIDE SEQUENCE</scope>
    <source>
        <strain evidence="10">Kern County</strain>
        <tissue evidence="10">Salivary glands</tissue>
    </source>
</reference>
<proteinExistence type="predicted"/>
<evidence type="ECO:0000313" key="10">
    <source>
        <dbReference type="EMBL" id="JAV22416.1"/>
    </source>
</evidence>
<dbReference type="Pfam" id="PF07776">
    <property type="entry name" value="zf-AD"/>
    <property type="match status" value="1"/>
</dbReference>
<dbReference type="InterPro" id="IPR012934">
    <property type="entry name" value="Znf_AD"/>
</dbReference>
<feature type="binding site" evidence="6">
    <location>
        <position position="13"/>
    </location>
    <ligand>
        <name>Zn(2+)</name>
        <dbReference type="ChEBI" id="CHEBI:29105"/>
    </ligand>
</feature>
<dbReference type="SUPFAM" id="SSF57667">
    <property type="entry name" value="beta-beta-alpha zinc fingers"/>
    <property type="match status" value="3"/>
</dbReference>
<keyword evidence="4 6" id="KW-0862">Zinc</keyword>
<evidence type="ECO:0000259" key="8">
    <source>
        <dbReference type="PROSITE" id="PS50157"/>
    </source>
</evidence>
<evidence type="ECO:0000259" key="9">
    <source>
        <dbReference type="PROSITE" id="PS51915"/>
    </source>
</evidence>
<dbReference type="PANTHER" id="PTHR24403:SF67">
    <property type="entry name" value="FI01116P-RELATED"/>
    <property type="match status" value="1"/>
</dbReference>
<feature type="domain" description="C2H2-type" evidence="8">
    <location>
        <begin position="294"/>
        <end position="321"/>
    </location>
</feature>
<feature type="domain" description="C2H2-type" evidence="8">
    <location>
        <begin position="322"/>
        <end position="350"/>
    </location>
</feature>
<dbReference type="Pfam" id="PF12874">
    <property type="entry name" value="zf-met"/>
    <property type="match status" value="1"/>
</dbReference>
<keyword evidence="3 5" id="KW-0863">Zinc-finger</keyword>
<dbReference type="GO" id="GO:0005634">
    <property type="term" value="C:nucleus"/>
    <property type="evidence" value="ECO:0007669"/>
    <property type="project" value="InterPro"/>
</dbReference>
<keyword evidence="1 6" id="KW-0479">Metal-binding</keyword>
<dbReference type="PANTHER" id="PTHR24403">
    <property type="entry name" value="ZINC FINGER PROTEIN"/>
    <property type="match status" value="1"/>
</dbReference>
<dbReference type="FunFam" id="3.30.160.60:FF:000340">
    <property type="entry name" value="zinc finger protein 473 isoform X1"/>
    <property type="match status" value="1"/>
</dbReference>
<dbReference type="SUPFAM" id="SSF57716">
    <property type="entry name" value="Glucocorticoid receptor-like (DNA-binding domain)"/>
    <property type="match status" value="1"/>
</dbReference>
<dbReference type="Gene3D" id="3.40.1800.20">
    <property type="match status" value="1"/>
</dbReference>
<feature type="domain" description="C2H2-type" evidence="8">
    <location>
        <begin position="409"/>
        <end position="436"/>
    </location>
</feature>
<dbReference type="PROSITE" id="PS00028">
    <property type="entry name" value="ZINC_FINGER_C2H2_1"/>
    <property type="match status" value="5"/>
</dbReference>
<organism evidence="10">
    <name type="scientific">Culex tarsalis</name>
    <name type="common">Encephalitis mosquito</name>
    <dbReference type="NCBI Taxonomy" id="7177"/>
    <lineage>
        <taxon>Eukaryota</taxon>
        <taxon>Metazoa</taxon>
        <taxon>Ecdysozoa</taxon>
        <taxon>Arthropoda</taxon>
        <taxon>Hexapoda</taxon>
        <taxon>Insecta</taxon>
        <taxon>Pterygota</taxon>
        <taxon>Neoptera</taxon>
        <taxon>Endopterygota</taxon>
        <taxon>Diptera</taxon>
        <taxon>Nematocera</taxon>
        <taxon>Culicoidea</taxon>
        <taxon>Culicidae</taxon>
        <taxon>Culicinae</taxon>
        <taxon>Culicini</taxon>
        <taxon>Culex</taxon>
        <taxon>Culex</taxon>
    </lineage>
</organism>
<accession>A0A1Q3F4C0</accession>
<feature type="compositionally biased region" description="Basic residues" evidence="7">
    <location>
        <begin position="229"/>
        <end position="246"/>
    </location>
</feature>
<protein>
    <submittedName>
        <fullName evidence="10">Putative c2h2-type zn-finger protein</fullName>
    </submittedName>
</protein>
<name>A0A1Q3F4C0_CULTA</name>
<evidence type="ECO:0000256" key="4">
    <source>
        <dbReference type="ARBA" id="ARBA00022833"/>
    </source>
</evidence>
<dbReference type="SMART" id="SM00355">
    <property type="entry name" value="ZnF_C2H2"/>
    <property type="match status" value="7"/>
</dbReference>
<dbReference type="Pfam" id="PF00096">
    <property type="entry name" value="zf-C2H2"/>
    <property type="match status" value="3"/>
</dbReference>
<evidence type="ECO:0000256" key="1">
    <source>
        <dbReference type="ARBA" id="ARBA00022723"/>
    </source>
</evidence>
<evidence type="ECO:0000256" key="6">
    <source>
        <dbReference type="PROSITE-ProRule" id="PRU01263"/>
    </source>
</evidence>
<feature type="region of interest" description="Disordered" evidence="7">
    <location>
        <begin position="212"/>
        <end position="251"/>
    </location>
</feature>
<feature type="domain" description="C2H2-type" evidence="8">
    <location>
        <begin position="381"/>
        <end position="408"/>
    </location>
</feature>
<evidence type="ECO:0000256" key="2">
    <source>
        <dbReference type="ARBA" id="ARBA00022737"/>
    </source>
</evidence>
<dbReference type="GO" id="GO:0008270">
    <property type="term" value="F:zinc ion binding"/>
    <property type="evidence" value="ECO:0007669"/>
    <property type="project" value="UniProtKB-UniRule"/>
</dbReference>
<dbReference type="InterPro" id="IPR050688">
    <property type="entry name" value="Zinc_finger/UBP_domain"/>
</dbReference>
<dbReference type="GO" id="GO:0045944">
    <property type="term" value="P:positive regulation of transcription by RNA polymerase II"/>
    <property type="evidence" value="ECO:0007669"/>
    <property type="project" value="TreeGrafter"/>
</dbReference>
<dbReference type="PROSITE" id="PS51915">
    <property type="entry name" value="ZAD"/>
    <property type="match status" value="1"/>
</dbReference>
<evidence type="ECO:0000256" key="7">
    <source>
        <dbReference type="SAM" id="MobiDB-lite"/>
    </source>
</evidence>
<dbReference type="AlphaFoldDB" id="A0A1Q3F4C0"/>
<dbReference type="Gene3D" id="3.30.160.60">
    <property type="entry name" value="Classic Zinc Finger"/>
    <property type="match status" value="5"/>
</dbReference>
<sequence>MAAHHYPDVCRFCGEHNDVIVDLITSQLSEKLLKYFPLKFDPADTLPKVSCTDCASTIQQTEGFILKAQETERNLLAKIGRAQPANNVLSPAEIRSLASKASQPKSTEKQSLSDVLQKLNGSCLTVKKVQGNSSEDRNANVSGLEQFLKMKMEVLDEEVENIPTEDLILYNDTDDEDAQREAQTSFNNIVSVNIKESHSDEEDWHESYLEEALSEDGDEDYAPKPLYSAKRKPRTRRHLPKPKPRPRAPASQSVVINLKDPCHFVCVTCKGKFSSFEELQGHLDQSVACKKVNSTCEVCGKVCANRKMLSQHKLTHSERPQYVCDQCGKVYSNVFNLENHKSQVHGDETDFGYVYKCCDLTFKTRRELNEHTATHTKILNLLCDACGKAFTSQKALKSHAMSHTNIRPFACDMCDKAFRTKLLLVQHSHVHTGVKAFNCDICEKAFAKKESLRKHYKTHSTEPVCWSSTGEKLSVKPIQSMQEQQPQQELQIPHIPAMFSAINMSF</sequence>
<feature type="domain" description="C2H2-type" evidence="8">
    <location>
        <begin position="437"/>
        <end position="464"/>
    </location>
</feature>